<dbReference type="KEGG" id="mbet:N8K70_03615"/>
<dbReference type="GO" id="GO:0004519">
    <property type="term" value="F:endonuclease activity"/>
    <property type="evidence" value="ECO:0007669"/>
    <property type="project" value="UniProtKB-KW"/>
</dbReference>
<proteinExistence type="predicted"/>
<keyword evidence="2" id="KW-0378">Hydrolase</keyword>
<evidence type="ECO:0000256" key="1">
    <source>
        <dbReference type="ARBA" id="ARBA00022722"/>
    </source>
</evidence>
<gene>
    <name evidence="5" type="ORF">N8K70_03615</name>
</gene>
<evidence type="ECO:0000313" key="6">
    <source>
        <dbReference type="Proteomes" id="UP001305498"/>
    </source>
</evidence>
<evidence type="ECO:0000313" key="5">
    <source>
        <dbReference type="EMBL" id="WOF23778.1"/>
    </source>
</evidence>
<feature type="chain" id="PRO_5041718207" evidence="4">
    <location>
        <begin position="28"/>
        <end position="273"/>
    </location>
</feature>
<dbReference type="RefSeq" id="WP_317140249.1">
    <property type="nucleotide sequence ID" value="NZ_CP118157.1"/>
</dbReference>
<evidence type="ECO:0000256" key="4">
    <source>
        <dbReference type="SAM" id="SignalP"/>
    </source>
</evidence>
<evidence type="ECO:0000256" key="3">
    <source>
        <dbReference type="SAM" id="MobiDB-lite"/>
    </source>
</evidence>
<dbReference type="PANTHER" id="PTHR33607:SF2">
    <property type="entry name" value="ENDONUCLEASE-1"/>
    <property type="match status" value="1"/>
</dbReference>
<keyword evidence="4" id="KW-0732">Signal</keyword>
<dbReference type="GO" id="GO:0016787">
    <property type="term" value="F:hydrolase activity"/>
    <property type="evidence" value="ECO:0007669"/>
    <property type="project" value="UniProtKB-KW"/>
</dbReference>
<dbReference type="Pfam" id="PF04231">
    <property type="entry name" value="Endonuclease_1"/>
    <property type="match status" value="1"/>
</dbReference>
<organism evidence="5 6">
    <name type="scientific">Microbacterium betulae</name>
    <dbReference type="NCBI Taxonomy" id="2981139"/>
    <lineage>
        <taxon>Bacteria</taxon>
        <taxon>Bacillati</taxon>
        <taxon>Actinomycetota</taxon>
        <taxon>Actinomycetes</taxon>
        <taxon>Micrococcales</taxon>
        <taxon>Microbacteriaceae</taxon>
        <taxon>Microbacterium</taxon>
    </lineage>
</organism>
<keyword evidence="6" id="KW-1185">Reference proteome</keyword>
<dbReference type="EMBL" id="CP118157">
    <property type="protein sequence ID" value="WOF23778.1"/>
    <property type="molecule type" value="Genomic_DNA"/>
</dbReference>
<keyword evidence="5" id="KW-0255">Endonuclease</keyword>
<dbReference type="AlphaFoldDB" id="A0AA97FJA0"/>
<feature type="signal peptide" evidence="4">
    <location>
        <begin position="1"/>
        <end position="27"/>
    </location>
</feature>
<name>A0AA97FJA0_9MICO</name>
<feature type="region of interest" description="Disordered" evidence="3">
    <location>
        <begin position="155"/>
        <end position="181"/>
    </location>
</feature>
<dbReference type="PANTHER" id="PTHR33607">
    <property type="entry name" value="ENDONUCLEASE-1"/>
    <property type="match status" value="1"/>
</dbReference>
<evidence type="ECO:0000256" key="2">
    <source>
        <dbReference type="ARBA" id="ARBA00022801"/>
    </source>
</evidence>
<dbReference type="SUPFAM" id="SSF54060">
    <property type="entry name" value="His-Me finger endonucleases"/>
    <property type="match status" value="1"/>
</dbReference>
<dbReference type="InterPro" id="IPR044925">
    <property type="entry name" value="His-Me_finger_sf"/>
</dbReference>
<dbReference type="InterPro" id="IPR007346">
    <property type="entry name" value="Endonuclease-I"/>
</dbReference>
<dbReference type="Proteomes" id="UP001305498">
    <property type="component" value="Chromosome"/>
</dbReference>
<feature type="compositionally biased region" description="Acidic residues" evidence="3">
    <location>
        <begin position="159"/>
        <end position="169"/>
    </location>
</feature>
<keyword evidence="1" id="KW-0540">Nuclease</keyword>
<sequence length="273" mass="28863">MPRRGVAALIGIAAIVALGAAPAPAVASPAGTATSAAVVRPLAAPTGYYDSATGLTGAALEQELHEIVSADARTISYSAVWDALKETDEDPADPANVVTLYSGLSLPKDDNGGGVDQWNREHVWPQSHGGFGTAAGPGTDLHHLRAEDVTVNADRGNLDFDEGGAENDEAPGNFSDADSWEPRDEVKGDVARMIFYMSVRYEGTDGFADLEVNDVAGNGSVPNVGRVSALLAWNEQDPPDAFEQRRNDIVFADYQGNRNPFVDNPDWADAIWG</sequence>
<accession>A0AA97FJA0</accession>
<reference evidence="5 6" key="1">
    <citation type="submission" date="2023-02" db="EMBL/GenBank/DDBJ databases">
        <title>Microbacterium betulae sp. nov., isolated from birch wood.</title>
        <authorList>
            <person name="Pasciak M."/>
            <person name="Pawlik K.J."/>
            <person name="Martynowski D."/>
            <person name="Laczmanski L."/>
            <person name="Ciekot J."/>
            <person name="Szponar B."/>
            <person name="Wojcik-Fatla A."/>
            <person name="Mackiewicz B."/>
            <person name="Farian E."/>
            <person name="Cholewa G."/>
            <person name="Cholewa A."/>
            <person name="Dutkiewicz J."/>
        </authorList>
    </citation>
    <scope>NUCLEOTIDE SEQUENCE [LARGE SCALE GENOMIC DNA]</scope>
    <source>
        <strain evidence="5 6">AB</strain>
    </source>
</reference>
<protein>
    <submittedName>
        <fullName evidence="5">Endonuclease</fullName>
    </submittedName>
</protein>